<sequence length="257" mass="27833">MQEAPSSSRSRLGSIVAPREDAFPAALRHTARVARLRRLTLWGSGAIVAIVGVIILFQMLRFLPVDLRFSHIGLKGSRITIETPRLVGYRQDGRPYALKAKLGIQDMSKPDLFELENLEVRLETSGESAVLLEAGHGLYDSKKDRADLTETVRIHDGKNFDLQLQSGVMDFRASTLTSDSPARLKLDGGEVTSNSAEFSQAERRATFTGDVHSVLYGEADDEGAPAAADGAAPAHAVLEAPRAEDEDRGGASARPKK</sequence>
<evidence type="ECO:0000313" key="4">
    <source>
        <dbReference type="Proteomes" id="UP000309061"/>
    </source>
</evidence>
<accession>A0A6B8KLG7</accession>
<protein>
    <submittedName>
        <fullName evidence="3">LPS export ABC transporter periplasmic protein LptC</fullName>
    </submittedName>
</protein>
<evidence type="ECO:0000256" key="2">
    <source>
        <dbReference type="SAM" id="Phobius"/>
    </source>
</evidence>
<feature type="compositionally biased region" description="Low complexity" evidence="1">
    <location>
        <begin position="224"/>
        <end position="234"/>
    </location>
</feature>
<keyword evidence="2" id="KW-0472">Membrane</keyword>
<dbReference type="Pfam" id="PF06835">
    <property type="entry name" value="LptC"/>
    <property type="match status" value="1"/>
</dbReference>
<dbReference type="InterPro" id="IPR010664">
    <property type="entry name" value="LipoPS_assembly_LptC-rel"/>
</dbReference>
<keyword evidence="2" id="KW-1133">Transmembrane helix</keyword>
<proteinExistence type="predicted"/>
<reference evidence="3 4" key="1">
    <citation type="submission" date="2019-11" db="EMBL/GenBank/DDBJ databases">
        <title>The genome sequence of Methylocystis heyeri.</title>
        <authorList>
            <person name="Oshkin I.Y."/>
            <person name="Miroshnikov K."/>
            <person name="Dedysh S.N."/>
        </authorList>
    </citation>
    <scope>NUCLEOTIDE SEQUENCE [LARGE SCALE GENOMIC DNA]</scope>
    <source>
        <strain evidence="3 4">H2</strain>
    </source>
</reference>
<keyword evidence="2" id="KW-0812">Transmembrane</keyword>
<evidence type="ECO:0000313" key="3">
    <source>
        <dbReference type="EMBL" id="QGM47865.1"/>
    </source>
</evidence>
<dbReference type="KEGG" id="mhey:H2LOC_020495"/>
<gene>
    <name evidence="3" type="ORF">H2LOC_020495</name>
</gene>
<dbReference type="RefSeq" id="WP_136494513.1">
    <property type="nucleotide sequence ID" value="NZ_CP046052.1"/>
</dbReference>
<dbReference type="AlphaFoldDB" id="A0A6B8KLG7"/>
<name>A0A6B8KLG7_9HYPH</name>
<feature type="transmembrane region" description="Helical" evidence="2">
    <location>
        <begin position="39"/>
        <end position="60"/>
    </location>
</feature>
<keyword evidence="4" id="KW-1185">Reference proteome</keyword>
<organism evidence="3 4">
    <name type="scientific">Methylocystis heyeri</name>
    <dbReference type="NCBI Taxonomy" id="391905"/>
    <lineage>
        <taxon>Bacteria</taxon>
        <taxon>Pseudomonadati</taxon>
        <taxon>Pseudomonadota</taxon>
        <taxon>Alphaproteobacteria</taxon>
        <taxon>Hyphomicrobiales</taxon>
        <taxon>Methylocystaceae</taxon>
        <taxon>Methylocystis</taxon>
    </lineage>
</organism>
<dbReference type="Proteomes" id="UP000309061">
    <property type="component" value="Chromosome"/>
</dbReference>
<dbReference type="OrthoDB" id="7873824at2"/>
<dbReference type="EMBL" id="CP046052">
    <property type="protein sequence ID" value="QGM47865.1"/>
    <property type="molecule type" value="Genomic_DNA"/>
</dbReference>
<feature type="region of interest" description="Disordered" evidence="1">
    <location>
        <begin position="217"/>
        <end position="257"/>
    </location>
</feature>
<evidence type="ECO:0000256" key="1">
    <source>
        <dbReference type="SAM" id="MobiDB-lite"/>
    </source>
</evidence>